<dbReference type="InterPro" id="IPR050381">
    <property type="entry name" value="SLX1_endonuclease"/>
</dbReference>
<dbReference type="AlphaFoldDB" id="A0A6C0CV58"/>
<dbReference type="Pfam" id="PF01541">
    <property type="entry name" value="GIY-YIG"/>
    <property type="match status" value="1"/>
</dbReference>
<name>A0A6C0CV58_9ZZZZ</name>
<feature type="domain" description="GIY-YIG" evidence="1">
    <location>
        <begin position="1"/>
        <end position="83"/>
    </location>
</feature>
<evidence type="ECO:0000313" key="2">
    <source>
        <dbReference type="EMBL" id="QHT07634.1"/>
    </source>
</evidence>
<dbReference type="PANTHER" id="PTHR20208">
    <property type="entry name" value="STRUCTURE-SPECIFIC ENDONUCLEASE SUBUNIT SLX1"/>
    <property type="match status" value="1"/>
</dbReference>
<dbReference type="SUPFAM" id="SSF82771">
    <property type="entry name" value="GIY-YIG endonuclease"/>
    <property type="match status" value="1"/>
</dbReference>
<dbReference type="InterPro" id="IPR035901">
    <property type="entry name" value="GIY-YIG_endonuc_sf"/>
</dbReference>
<evidence type="ECO:0000259" key="1">
    <source>
        <dbReference type="PROSITE" id="PS50164"/>
    </source>
</evidence>
<dbReference type="Gene3D" id="3.40.1440.10">
    <property type="entry name" value="GIY-YIG endonuclease"/>
    <property type="match status" value="1"/>
</dbReference>
<protein>
    <recommendedName>
        <fullName evidence="1">GIY-YIG domain-containing protein</fullName>
    </recommendedName>
</protein>
<sequence>MVYYCYVIGNANDRTYNGYTVNLTRRLKQHNGVIQGGAKATRGRGPWEFVLILTSECWDCISVAMQHEWSIKYPTRKRPRPREFNGVLGRLNSFVHVFEHMEKIGCEKIVCYVKEEYLEKMVEIAMPHSFVEVNGLEDIITTL</sequence>
<dbReference type="InterPro" id="IPR000305">
    <property type="entry name" value="GIY-YIG_endonuc"/>
</dbReference>
<reference evidence="2" key="1">
    <citation type="journal article" date="2020" name="Nature">
        <title>Giant virus diversity and host interactions through global metagenomics.</title>
        <authorList>
            <person name="Schulz F."/>
            <person name="Roux S."/>
            <person name="Paez-Espino D."/>
            <person name="Jungbluth S."/>
            <person name="Walsh D.A."/>
            <person name="Denef V.J."/>
            <person name="McMahon K.D."/>
            <person name="Konstantinidis K.T."/>
            <person name="Eloe-Fadrosh E.A."/>
            <person name="Kyrpides N.C."/>
            <person name="Woyke T."/>
        </authorList>
    </citation>
    <scope>NUCLEOTIDE SEQUENCE</scope>
    <source>
        <strain evidence="2">GVMAG-M-3300021964-36</strain>
    </source>
</reference>
<dbReference type="PANTHER" id="PTHR20208:SF13">
    <property type="entry name" value="STRUCTURE-SPECIFIC ENDONUCLEASE SUBUNIT SLX1"/>
    <property type="match status" value="1"/>
</dbReference>
<dbReference type="EMBL" id="MN739484">
    <property type="protein sequence ID" value="QHT07634.1"/>
    <property type="molecule type" value="Genomic_DNA"/>
</dbReference>
<dbReference type="PROSITE" id="PS50164">
    <property type="entry name" value="GIY_YIG"/>
    <property type="match status" value="1"/>
</dbReference>
<proteinExistence type="predicted"/>
<organism evidence="2">
    <name type="scientific">viral metagenome</name>
    <dbReference type="NCBI Taxonomy" id="1070528"/>
    <lineage>
        <taxon>unclassified sequences</taxon>
        <taxon>metagenomes</taxon>
        <taxon>organismal metagenomes</taxon>
    </lineage>
</organism>
<accession>A0A6C0CV58</accession>